<evidence type="ECO:0000256" key="7">
    <source>
        <dbReference type="ARBA" id="ARBA00022884"/>
    </source>
</evidence>
<dbReference type="GO" id="GO:0000049">
    <property type="term" value="F:tRNA binding"/>
    <property type="evidence" value="ECO:0007669"/>
    <property type="project" value="UniProtKB-KW"/>
</dbReference>
<feature type="binding site" evidence="13">
    <location>
        <position position="107"/>
    </location>
    <ligand>
        <name>FMN</name>
        <dbReference type="ChEBI" id="CHEBI:58210"/>
    </ligand>
</feature>
<dbReference type="CDD" id="cd02801">
    <property type="entry name" value="DUS_like_FMN"/>
    <property type="match status" value="1"/>
</dbReference>
<proteinExistence type="inferred from homology"/>
<dbReference type="InterPro" id="IPR013785">
    <property type="entry name" value="Aldolase_TIM"/>
</dbReference>
<name>A0A212KCD9_9DELT</name>
<evidence type="ECO:0000256" key="2">
    <source>
        <dbReference type="ARBA" id="ARBA00022555"/>
    </source>
</evidence>
<reference evidence="15" key="1">
    <citation type="submission" date="2016-04" db="EMBL/GenBank/DDBJ databases">
        <authorList>
            <person name="Evans L.H."/>
            <person name="Alamgir A."/>
            <person name="Owens N."/>
            <person name="Weber N.D."/>
            <person name="Virtaneva K."/>
            <person name="Barbian K."/>
            <person name="Babar A."/>
            <person name="Rosenke K."/>
        </authorList>
    </citation>
    <scope>NUCLEOTIDE SEQUENCE</scope>
    <source>
        <strain evidence="15">86</strain>
    </source>
</reference>
<dbReference type="SUPFAM" id="SSF51395">
    <property type="entry name" value="FMN-linked oxidoreductases"/>
    <property type="match status" value="1"/>
</dbReference>
<keyword evidence="6" id="KW-0521">NADP</keyword>
<feature type="binding site" evidence="13">
    <location>
        <position position="207"/>
    </location>
    <ligand>
        <name>FMN</name>
        <dbReference type="ChEBI" id="CHEBI:58210"/>
    </ligand>
</feature>
<evidence type="ECO:0000256" key="13">
    <source>
        <dbReference type="PIRSR" id="PIRSR006621-2"/>
    </source>
</evidence>
<dbReference type="PIRSF" id="PIRSF006621">
    <property type="entry name" value="Dus"/>
    <property type="match status" value="1"/>
</dbReference>
<comment type="cofactor">
    <cofactor evidence="11 13">
        <name>FMN</name>
        <dbReference type="ChEBI" id="CHEBI:58210"/>
    </cofactor>
</comment>
<dbReference type="Gene3D" id="1.10.1200.80">
    <property type="entry name" value="Putative flavin oxidoreducatase, domain 2"/>
    <property type="match status" value="1"/>
</dbReference>
<evidence type="ECO:0000256" key="5">
    <source>
        <dbReference type="ARBA" id="ARBA00022694"/>
    </source>
</evidence>
<feature type="binding site" evidence="13">
    <location>
        <begin position="262"/>
        <end position="263"/>
    </location>
    <ligand>
        <name>FMN</name>
        <dbReference type="ChEBI" id="CHEBI:58210"/>
    </ligand>
</feature>
<organism evidence="15">
    <name type="scientific">uncultured delta proteobacterium</name>
    <dbReference type="NCBI Taxonomy" id="34034"/>
    <lineage>
        <taxon>Bacteria</taxon>
        <taxon>Deltaproteobacteria</taxon>
        <taxon>environmental samples</taxon>
    </lineage>
</organism>
<keyword evidence="4 11" id="KW-0288">FMN</keyword>
<evidence type="ECO:0000256" key="8">
    <source>
        <dbReference type="ARBA" id="ARBA00023002"/>
    </source>
</evidence>
<dbReference type="InterPro" id="IPR035587">
    <property type="entry name" value="DUS-like_FMN-bd"/>
</dbReference>
<comment type="catalytic activity">
    <reaction evidence="10">
        <text>a 5,6-dihydrouridine in tRNA + NAD(+) = a uridine in tRNA + NADH + H(+)</text>
        <dbReference type="Rhea" id="RHEA:54452"/>
        <dbReference type="Rhea" id="RHEA-COMP:13339"/>
        <dbReference type="Rhea" id="RHEA-COMP:13887"/>
        <dbReference type="ChEBI" id="CHEBI:15378"/>
        <dbReference type="ChEBI" id="CHEBI:57540"/>
        <dbReference type="ChEBI" id="CHEBI:57945"/>
        <dbReference type="ChEBI" id="CHEBI:65315"/>
        <dbReference type="ChEBI" id="CHEBI:74443"/>
    </reaction>
</comment>
<evidence type="ECO:0000256" key="11">
    <source>
        <dbReference type="PIRNR" id="PIRNR006621"/>
    </source>
</evidence>
<dbReference type="AlphaFoldDB" id="A0A212KCD9"/>
<feature type="binding site" evidence="13">
    <location>
        <position position="177"/>
    </location>
    <ligand>
        <name>FMN</name>
        <dbReference type="ChEBI" id="CHEBI:58210"/>
    </ligand>
</feature>
<dbReference type="EMBL" id="FLUQ01000005">
    <property type="protein sequence ID" value="SBW09404.1"/>
    <property type="molecule type" value="Genomic_DNA"/>
</dbReference>
<evidence type="ECO:0000256" key="3">
    <source>
        <dbReference type="ARBA" id="ARBA00022630"/>
    </source>
</evidence>
<evidence type="ECO:0000313" key="15">
    <source>
        <dbReference type="EMBL" id="SBW09404.1"/>
    </source>
</evidence>
<evidence type="ECO:0000256" key="6">
    <source>
        <dbReference type="ARBA" id="ARBA00022857"/>
    </source>
</evidence>
<evidence type="ECO:0000256" key="1">
    <source>
        <dbReference type="ARBA" id="ARBA00002790"/>
    </source>
</evidence>
<evidence type="ECO:0000256" key="9">
    <source>
        <dbReference type="ARBA" id="ARBA00048205"/>
    </source>
</evidence>
<dbReference type="PANTHER" id="PTHR45846">
    <property type="entry name" value="TRNA-DIHYDROURIDINE(47) SYNTHASE [NAD(P)(+)]-LIKE"/>
    <property type="match status" value="1"/>
</dbReference>
<sequence length="388" mass="41261">MGAAHPSSPPGLPIGPSRPWLAPLAGYSDLPFRLLCRELGASVTCTEMVSAKGLVLGQGKKSNATNELLATWPPLEPPVRCRAASLPYPGPGPSLPPVAPDTPLVVQLFGAEASFMGEAVRILVDRGYAWFDCNMGCSVPKVVKSGSGAAMLQDPDNAVAVAEAMLGAAGKGRVGFKLRLGREAGEDVYLPLAKRLEEAGAGWLTLHPRYARQKFTGTADWDAVRPLVAQSAIPVMVSGDLFTPSDGVKALAVTGAAGVMFARGAMHNPAIFGQFTELLVAGKASGGRGQRFADASALEYCIRRHAALIRAFYPQRLNRQGVEAGLLKMRTFVPRYVKECAGARYLRRAMANCLTWRAMDDLLDDFFARAENLELAPSDAAMCGDSDT</sequence>
<protein>
    <recommendedName>
        <fullName evidence="11">tRNA-dihydrouridine synthase</fullName>
        <ecNumber evidence="11">1.3.1.-</ecNumber>
    </recommendedName>
</protein>
<dbReference type="InterPro" id="IPR024036">
    <property type="entry name" value="tRNA-dHydroUridine_Synthase_C"/>
</dbReference>
<dbReference type="Pfam" id="PF01207">
    <property type="entry name" value="Dus"/>
    <property type="match status" value="1"/>
</dbReference>
<keyword evidence="13" id="KW-0547">Nucleotide-binding</keyword>
<dbReference type="GO" id="GO:0050660">
    <property type="term" value="F:flavin adenine dinucleotide binding"/>
    <property type="evidence" value="ECO:0007669"/>
    <property type="project" value="InterPro"/>
</dbReference>
<comment type="similarity">
    <text evidence="11">Belongs to the dus family.</text>
</comment>
<comment type="catalytic activity">
    <reaction evidence="9">
        <text>a 5,6-dihydrouridine in tRNA + NADP(+) = a uridine in tRNA + NADPH + H(+)</text>
        <dbReference type="Rhea" id="RHEA:23624"/>
        <dbReference type="Rhea" id="RHEA-COMP:13339"/>
        <dbReference type="Rhea" id="RHEA-COMP:13887"/>
        <dbReference type="ChEBI" id="CHEBI:15378"/>
        <dbReference type="ChEBI" id="CHEBI:57783"/>
        <dbReference type="ChEBI" id="CHEBI:58349"/>
        <dbReference type="ChEBI" id="CHEBI:65315"/>
        <dbReference type="ChEBI" id="CHEBI:74443"/>
    </reaction>
</comment>
<evidence type="ECO:0000256" key="4">
    <source>
        <dbReference type="ARBA" id="ARBA00022643"/>
    </source>
</evidence>
<keyword evidence="8 11" id="KW-0560">Oxidoreductase</keyword>
<evidence type="ECO:0000256" key="10">
    <source>
        <dbReference type="ARBA" id="ARBA00048802"/>
    </source>
</evidence>
<feature type="domain" description="DUS-like FMN-binding" evidence="14">
    <location>
        <begin position="21"/>
        <end position="364"/>
    </location>
</feature>
<evidence type="ECO:0000259" key="14">
    <source>
        <dbReference type="Pfam" id="PF01207"/>
    </source>
</evidence>
<keyword evidence="5 11" id="KW-0819">tRNA processing</keyword>
<dbReference type="GO" id="GO:0017150">
    <property type="term" value="F:tRNA dihydrouridine synthase activity"/>
    <property type="evidence" value="ECO:0007669"/>
    <property type="project" value="InterPro"/>
</dbReference>
<dbReference type="Gene3D" id="3.20.20.70">
    <property type="entry name" value="Aldolase class I"/>
    <property type="match status" value="1"/>
</dbReference>
<dbReference type="EC" id="1.3.1.-" evidence="11"/>
<dbReference type="InterPro" id="IPR001269">
    <property type="entry name" value="DUS_fam"/>
</dbReference>
<feature type="active site" description="Proton donor" evidence="12">
    <location>
        <position position="137"/>
    </location>
</feature>
<keyword evidence="3 11" id="KW-0285">Flavoprotein</keyword>
<comment type="function">
    <text evidence="1 11">Catalyzes the synthesis of 5,6-dihydrouridine (D), a modified base found in the D-loop of most tRNAs, via the reduction of the C5-C6 double bond in target uridines.</text>
</comment>
<dbReference type="PANTHER" id="PTHR45846:SF1">
    <property type="entry name" value="TRNA-DIHYDROURIDINE(47) SYNTHASE [NAD(P)(+)]-LIKE"/>
    <property type="match status" value="1"/>
</dbReference>
<accession>A0A212KCD9</accession>
<keyword evidence="2" id="KW-0820">tRNA-binding</keyword>
<gene>
    <name evidence="15" type="ORF">KL86DPRO_50159</name>
</gene>
<evidence type="ECO:0000256" key="12">
    <source>
        <dbReference type="PIRSR" id="PIRSR006621-1"/>
    </source>
</evidence>
<keyword evidence="7" id="KW-0694">RNA-binding</keyword>